<reference evidence="11" key="3">
    <citation type="submission" date="2025-09" db="UniProtKB">
        <authorList>
            <consortium name="Ensembl"/>
        </authorList>
    </citation>
    <scope>IDENTIFICATION</scope>
</reference>
<dbReference type="InterPro" id="IPR030392">
    <property type="entry name" value="S74_ICA"/>
</dbReference>
<dbReference type="GO" id="GO:0043565">
    <property type="term" value="F:sequence-specific DNA binding"/>
    <property type="evidence" value="ECO:0007669"/>
    <property type="project" value="TreeGrafter"/>
</dbReference>
<dbReference type="GO" id="GO:0005634">
    <property type="term" value="C:nucleus"/>
    <property type="evidence" value="ECO:0007669"/>
    <property type="project" value="TreeGrafter"/>
</dbReference>
<dbReference type="EMBL" id="AFYH01053090">
    <property type="status" value="NOT_ANNOTATED_CDS"/>
    <property type="molecule type" value="Genomic_DNA"/>
</dbReference>
<dbReference type="PANTHER" id="PTHR13029:SF17">
    <property type="entry name" value="MYELIN REGULATORY FACTOR-LIKE PROTEIN"/>
    <property type="match status" value="1"/>
</dbReference>
<dbReference type="GO" id="GO:0005789">
    <property type="term" value="C:endoplasmic reticulum membrane"/>
    <property type="evidence" value="ECO:0007669"/>
    <property type="project" value="TreeGrafter"/>
</dbReference>
<dbReference type="InterPro" id="IPR008967">
    <property type="entry name" value="p53-like_TF_DNA-bd_sf"/>
</dbReference>
<dbReference type="EMBL" id="AFYH01053089">
    <property type="status" value="NOT_ANNOTATED_CDS"/>
    <property type="molecule type" value="Genomic_DNA"/>
</dbReference>
<dbReference type="PROSITE" id="PS51517">
    <property type="entry name" value="NDT80"/>
    <property type="match status" value="1"/>
</dbReference>
<organism evidence="11 12">
    <name type="scientific">Latimeria chalumnae</name>
    <name type="common">Coelacanth</name>
    <dbReference type="NCBI Taxonomy" id="7897"/>
    <lineage>
        <taxon>Eukaryota</taxon>
        <taxon>Metazoa</taxon>
        <taxon>Chordata</taxon>
        <taxon>Craniata</taxon>
        <taxon>Vertebrata</taxon>
        <taxon>Euteleostomi</taxon>
        <taxon>Coelacanthiformes</taxon>
        <taxon>Coelacanthidae</taxon>
        <taxon>Latimeria</taxon>
    </lineage>
</organism>
<dbReference type="Gene3D" id="2.60.40.1390">
    <property type="entry name" value="NDT80 DNA-binding domain"/>
    <property type="match status" value="1"/>
</dbReference>
<sequence length="718" mass="80361">YDYDGPKAASLEGGCQSVTWQPYQPSEWAAVHDSSYKQLSTMGYWVDADKGFTFSSTDDAFVCQKKNHFQVTVHIGMTGTPKYVETLLGLKPIQKYVLKIFGVKVRAAFEVYAPSESKADLGAWTFCSNGVQLPADQITKVTLGRLHFSETTANNMRKKGKPNPDQRYFMLVVGLYAVFQNQEYLLVASVSEKVVVRASNPGQFESDSDALWQRGHAPETTVCHGRVGINTDAPDEALVVCGNLKVMGRVMHPSDSRAKQNIQEVNTTEQLRRIAQMRLVEYDYKSEFASKMGIDCPHQTGIIAQEVRSVLPTAVKEVGDVICDNGEKIENFLMVDNEHIFMENVGAVKELCKLTNNLETRIEELESWNKRLLKLKRMGSLTSTASGKSTISKYSRTGSLLPPKRSIPVKYKSCSSKKDQSCSAQRIFRATVIILIAVMAFCAMTIATLYMLSLHEKEEEDVRGPTYSNPVSLPTTTKAMTLSPHSTLAANSTSTLVTTTEAFTGPPEVNFCHILPCDKIYCCPQQLPSTGTFASKQMQRKYARKSRRARLLLGEGYLQFCKSFIILSFFIIGTGVNTTVGSMKILENDQTLDNHYCSKGLQCGSGNYSYVIPVSKYMPLNLRITLEMNTTEALIVYLCKAAPGKACFPAISGRHKRDTSQEMTQGFQHQWTLPVASMYESTYHFRVVVPDLASCETDPYYSGIFFTDYYFYFYRHCD</sequence>
<dbReference type="eggNOG" id="KOG3661">
    <property type="taxonomic scope" value="Eukaryota"/>
</dbReference>
<evidence type="ECO:0000256" key="2">
    <source>
        <dbReference type="ARBA" id="ARBA00008221"/>
    </source>
</evidence>
<dbReference type="EMBL" id="AFYH01053093">
    <property type="status" value="NOT_ANNOTATED_CDS"/>
    <property type="molecule type" value="Genomic_DNA"/>
</dbReference>
<dbReference type="Pfam" id="PF13888">
    <property type="entry name" value="MRF_C2"/>
    <property type="match status" value="1"/>
</dbReference>
<name>H3AP78_LATCH</name>
<dbReference type="EMBL" id="AFYH01053091">
    <property type="status" value="NOT_ANNOTATED_CDS"/>
    <property type="molecule type" value="Genomic_DNA"/>
</dbReference>
<dbReference type="PROSITE" id="PS51688">
    <property type="entry name" value="ICA"/>
    <property type="match status" value="1"/>
</dbReference>
<feature type="DNA-binding region" description="NDT80" evidence="7">
    <location>
        <begin position="1"/>
        <end position="208"/>
    </location>
</feature>
<dbReference type="GO" id="GO:0016540">
    <property type="term" value="P:protein autoprocessing"/>
    <property type="evidence" value="ECO:0007669"/>
    <property type="project" value="InterPro"/>
</dbReference>
<dbReference type="OMA" id="CHNPGAS"/>
<dbReference type="Pfam" id="PF13887">
    <property type="entry name" value="MYRF_ICA"/>
    <property type="match status" value="1"/>
</dbReference>
<dbReference type="InterPro" id="IPR026932">
    <property type="entry name" value="MYRF_ICA"/>
</dbReference>
<dbReference type="PANTHER" id="PTHR13029">
    <property type="match status" value="1"/>
</dbReference>
<dbReference type="HOGENOM" id="CLU_004919_1_0_1"/>
<evidence type="ECO:0000256" key="1">
    <source>
        <dbReference type="ARBA" id="ARBA00004167"/>
    </source>
</evidence>
<evidence type="ECO:0000256" key="3">
    <source>
        <dbReference type="ARBA" id="ARBA00022692"/>
    </source>
</evidence>
<evidence type="ECO:0000259" key="9">
    <source>
        <dbReference type="PROSITE" id="PS51517"/>
    </source>
</evidence>
<dbReference type="GO" id="GO:0003700">
    <property type="term" value="F:DNA-binding transcription factor activity"/>
    <property type="evidence" value="ECO:0007669"/>
    <property type="project" value="UniProtKB-UniRule"/>
</dbReference>
<evidence type="ECO:0000256" key="7">
    <source>
        <dbReference type="PROSITE-ProRule" id="PRU00850"/>
    </source>
</evidence>
<dbReference type="EMBL" id="AFYH01053092">
    <property type="status" value="NOT_ANNOTATED_CDS"/>
    <property type="molecule type" value="Genomic_DNA"/>
</dbReference>
<comment type="similarity">
    <text evidence="2">Belongs to the MRF family.</text>
</comment>
<evidence type="ECO:0000256" key="4">
    <source>
        <dbReference type="ARBA" id="ARBA00022989"/>
    </source>
</evidence>
<protein>
    <submittedName>
        <fullName evidence="11">Myelin regulatory factor like</fullName>
    </submittedName>
</protein>
<dbReference type="InterPro" id="IPR024061">
    <property type="entry name" value="NDT80_DNA-bd_dom"/>
</dbReference>
<dbReference type="Pfam" id="PF13884">
    <property type="entry name" value="Peptidase_S74"/>
    <property type="match status" value="1"/>
</dbReference>
<reference evidence="12" key="1">
    <citation type="submission" date="2011-08" db="EMBL/GenBank/DDBJ databases">
        <title>The draft genome of Latimeria chalumnae.</title>
        <authorList>
            <person name="Di Palma F."/>
            <person name="Alfoldi J."/>
            <person name="Johnson J."/>
            <person name="Berlin A."/>
            <person name="Gnerre S."/>
            <person name="Jaffe D."/>
            <person name="MacCallum I."/>
            <person name="Young S."/>
            <person name="Walker B.J."/>
            <person name="Lander E."/>
            <person name="Lindblad-Toh K."/>
        </authorList>
    </citation>
    <scope>NUCLEOTIDE SEQUENCE [LARGE SCALE GENOMIC DNA]</scope>
    <source>
        <strain evidence="12">Wild caught</strain>
    </source>
</reference>
<keyword evidence="5 7" id="KW-0238">DNA-binding</keyword>
<dbReference type="Ensembl" id="ENSLACT00000011535.1">
    <property type="protein sequence ID" value="ENSLACP00000011449.1"/>
    <property type="gene ID" value="ENSLACG00000010072.1"/>
</dbReference>
<keyword evidence="12" id="KW-1185">Reference proteome</keyword>
<dbReference type="Proteomes" id="UP000008672">
    <property type="component" value="Unassembled WGS sequence"/>
</dbReference>
<dbReference type="InterPro" id="IPR037141">
    <property type="entry name" value="NDT80_DNA-bd_dom_sf"/>
</dbReference>
<dbReference type="GO" id="GO:0045893">
    <property type="term" value="P:positive regulation of DNA-templated transcription"/>
    <property type="evidence" value="ECO:0007669"/>
    <property type="project" value="TreeGrafter"/>
</dbReference>
<dbReference type="STRING" id="7897.ENSLACP00000011449"/>
<dbReference type="InterPro" id="IPR051577">
    <property type="entry name" value="MRF-like"/>
</dbReference>
<dbReference type="FunFam" id="2.60.40.1390:FF:000001">
    <property type="entry name" value="Myelin gene regulatory factor"/>
    <property type="match status" value="1"/>
</dbReference>
<evidence type="ECO:0000256" key="5">
    <source>
        <dbReference type="ARBA" id="ARBA00023125"/>
    </source>
</evidence>
<feature type="domain" description="NDT80" evidence="9">
    <location>
        <begin position="1"/>
        <end position="208"/>
    </location>
</feature>
<dbReference type="InterPro" id="IPR025719">
    <property type="entry name" value="MYRF_C2"/>
</dbReference>
<evidence type="ECO:0000259" key="10">
    <source>
        <dbReference type="PROSITE" id="PS51688"/>
    </source>
</evidence>
<dbReference type="CDD" id="cd10144">
    <property type="entry name" value="Peptidase_S74_CIMCD"/>
    <property type="match status" value="1"/>
</dbReference>
<proteinExistence type="inferred from homology"/>
<accession>H3AP78</accession>
<comment type="subcellular location">
    <subcellularLocation>
        <location evidence="1">Membrane</location>
        <topology evidence="1">Single-pass membrane protein</topology>
    </subcellularLocation>
</comment>
<gene>
    <name evidence="11" type="primary">MYRFL</name>
</gene>
<reference evidence="11" key="2">
    <citation type="submission" date="2025-08" db="UniProtKB">
        <authorList>
            <consortium name="Ensembl"/>
        </authorList>
    </citation>
    <scope>IDENTIFICATION</scope>
</reference>
<dbReference type="FunCoup" id="H3AP78">
    <property type="interactions" value="135"/>
</dbReference>
<keyword evidence="4 8" id="KW-1133">Transmembrane helix</keyword>
<evidence type="ECO:0000256" key="6">
    <source>
        <dbReference type="ARBA" id="ARBA00023136"/>
    </source>
</evidence>
<dbReference type="GeneTree" id="ENSGT00530000063626"/>
<feature type="transmembrane region" description="Helical" evidence="8">
    <location>
        <begin position="427"/>
        <end position="452"/>
    </location>
</feature>
<dbReference type="EMBL" id="AFYH01053088">
    <property type="status" value="NOT_ANNOTATED_CDS"/>
    <property type="molecule type" value="Genomic_DNA"/>
</dbReference>
<dbReference type="AlphaFoldDB" id="H3AP78"/>
<dbReference type="SUPFAM" id="SSF49417">
    <property type="entry name" value="p53-like transcription factors"/>
    <property type="match status" value="1"/>
</dbReference>
<feature type="domain" description="Peptidase S74" evidence="10">
    <location>
        <begin position="254"/>
        <end position="362"/>
    </location>
</feature>
<keyword evidence="3 8" id="KW-0812">Transmembrane</keyword>
<dbReference type="Pfam" id="PF05224">
    <property type="entry name" value="NDT80_PhoG"/>
    <property type="match status" value="1"/>
</dbReference>
<evidence type="ECO:0000313" key="11">
    <source>
        <dbReference type="Ensembl" id="ENSLACP00000011449.1"/>
    </source>
</evidence>
<evidence type="ECO:0000313" key="12">
    <source>
        <dbReference type="Proteomes" id="UP000008672"/>
    </source>
</evidence>
<evidence type="ECO:0000256" key="8">
    <source>
        <dbReference type="SAM" id="Phobius"/>
    </source>
</evidence>
<feature type="transmembrane region" description="Helical" evidence="8">
    <location>
        <begin position="551"/>
        <end position="572"/>
    </location>
</feature>
<keyword evidence="6 8" id="KW-0472">Membrane</keyword>
<dbReference type="InParanoid" id="H3AP78"/>